<dbReference type="GO" id="GO:0005886">
    <property type="term" value="C:plasma membrane"/>
    <property type="evidence" value="ECO:0007669"/>
    <property type="project" value="UniProtKB-SubCell"/>
</dbReference>
<dbReference type="FunFam" id="1.10.3470.10:FF:000001">
    <property type="entry name" value="Vitamin B12 ABC transporter permease BtuC"/>
    <property type="match status" value="1"/>
</dbReference>
<proteinExistence type="inferred from homology"/>
<organism evidence="9 10">
    <name type="scientific">Rubrobacter marinus</name>
    <dbReference type="NCBI Taxonomy" id="2653852"/>
    <lineage>
        <taxon>Bacteria</taxon>
        <taxon>Bacillati</taxon>
        <taxon>Actinomycetota</taxon>
        <taxon>Rubrobacteria</taxon>
        <taxon>Rubrobacterales</taxon>
        <taxon>Rubrobacteraceae</taxon>
        <taxon>Rubrobacter</taxon>
    </lineage>
</organism>
<evidence type="ECO:0000256" key="1">
    <source>
        <dbReference type="ARBA" id="ARBA00004651"/>
    </source>
</evidence>
<feature type="transmembrane region" description="Helical" evidence="8">
    <location>
        <begin position="164"/>
        <end position="186"/>
    </location>
</feature>
<dbReference type="GO" id="GO:0022857">
    <property type="term" value="F:transmembrane transporter activity"/>
    <property type="evidence" value="ECO:0007669"/>
    <property type="project" value="InterPro"/>
</dbReference>
<dbReference type="PANTHER" id="PTHR30472">
    <property type="entry name" value="FERRIC ENTEROBACTIN TRANSPORT SYSTEM PERMEASE PROTEIN"/>
    <property type="match status" value="1"/>
</dbReference>
<dbReference type="InterPro" id="IPR000522">
    <property type="entry name" value="ABC_transptr_permease_BtuC"/>
</dbReference>
<name>A0A6G8PZQ1_9ACTN</name>
<evidence type="ECO:0000256" key="3">
    <source>
        <dbReference type="ARBA" id="ARBA00022448"/>
    </source>
</evidence>
<dbReference type="KEGG" id="rmar:GBA65_15255"/>
<dbReference type="Gene3D" id="1.10.3470.10">
    <property type="entry name" value="ABC transporter involved in vitamin B12 uptake, BtuC"/>
    <property type="match status" value="1"/>
</dbReference>
<gene>
    <name evidence="9" type="ORF">GBA65_15255</name>
</gene>
<keyword evidence="4" id="KW-1003">Cell membrane</keyword>
<keyword evidence="10" id="KW-1185">Reference proteome</keyword>
<evidence type="ECO:0000256" key="2">
    <source>
        <dbReference type="ARBA" id="ARBA00007935"/>
    </source>
</evidence>
<keyword evidence="7 8" id="KW-0472">Membrane</keyword>
<dbReference type="CDD" id="cd06550">
    <property type="entry name" value="TM_ABC_iron-siderophores_like"/>
    <property type="match status" value="1"/>
</dbReference>
<sequence>MRGRVTVRPAGGRFSLRLDLRAVAALVAIGGVALAGAVANVGYGEYPIAPLDVVRTVLGMETGDASSSFIVNTLRLPRALVALLVGAALAVSGAILQGLTRNDLAAPDIIGINAGAGLAAVALIVVLPSVPAAFVPPAAFVGALAVAALLYAIAWRGDGSPVRLILVGVGLSAVAVSLTTLVITFGEIRQVSQALVWLTGSVYGRSWEQAWSLLPWLAVFVPLALARAPRLNALNLGDEVARGLGVRVERERGLLVLTSVALAASAVATAGTIAFVGLMAPHIARRLAGPSFGGLLPVTAVTGAALVVLSDLLGRVLLPPTEIPCGIVTSIVGAPFFLYLLFRGRKG</sequence>
<keyword evidence="5 8" id="KW-0812">Transmembrane</keyword>
<accession>A0A6G8PZQ1</accession>
<evidence type="ECO:0000313" key="10">
    <source>
        <dbReference type="Proteomes" id="UP000502706"/>
    </source>
</evidence>
<feature type="transmembrane region" description="Helical" evidence="8">
    <location>
        <begin position="325"/>
        <end position="342"/>
    </location>
</feature>
<evidence type="ECO:0000256" key="6">
    <source>
        <dbReference type="ARBA" id="ARBA00022989"/>
    </source>
</evidence>
<evidence type="ECO:0000313" key="9">
    <source>
        <dbReference type="EMBL" id="QIN79660.1"/>
    </source>
</evidence>
<dbReference type="EMBL" id="CP045121">
    <property type="protein sequence ID" value="QIN79660.1"/>
    <property type="molecule type" value="Genomic_DNA"/>
</dbReference>
<feature type="transmembrane region" description="Helical" evidence="8">
    <location>
        <begin position="133"/>
        <end position="152"/>
    </location>
</feature>
<dbReference type="AlphaFoldDB" id="A0A6G8PZQ1"/>
<keyword evidence="3" id="KW-0813">Transport</keyword>
<feature type="transmembrane region" description="Helical" evidence="8">
    <location>
        <begin position="254"/>
        <end position="280"/>
    </location>
</feature>
<dbReference type="GO" id="GO:0033214">
    <property type="term" value="P:siderophore-iron import into cell"/>
    <property type="evidence" value="ECO:0007669"/>
    <property type="project" value="TreeGrafter"/>
</dbReference>
<evidence type="ECO:0000256" key="8">
    <source>
        <dbReference type="SAM" id="Phobius"/>
    </source>
</evidence>
<protein>
    <submittedName>
        <fullName evidence="9">Iron chelate uptake ABC transporter family permease subunit</fullName>
    </submittedName>
</protein>
<dbReference type="Pfam" id="PF01032">
    <property type="entry name" value="FecCD"/>
    <property type="match status" value="1"/>
</dbReference>
<dbReference type="PANTHER" id="PTHR30472:SF24">
    <property type="entry name" value="FERRIC ENTEROBACTIN TRANSPORT SYSTEM PERMEASE PROTEIN FEPG"/>
    <property type="match status" value="1"/>
</dbReference>
<comment type="subcellular location">
    <subcellularLocation>
        <location evidence="1">Cell membrane</location>
        <topology evidence="1">Multi-pass membrane protein</topology>
    </subcellularLocation>
</comment>
<keyword evidence="6 8" id="KW-1133">Transmembrane helix</keyword>
<evidence type="ECO:0000256" key="4">
    <source>
        <dbReference type="ARBA" id="ARBA00022475"/>
    </source>
</evidence>
<dbReference type="SUPFAM" id="SSF81345">
    <property type="entry name" value="ABC transporter involved in vitamin B12 uptake, BtuC"/>
    <property type="match status" value="1"/>
</dbReference>
<evidence type="ECO:0000256" key="5">
    <source>
        <dbReference type="ARBA" id="ARBA00022692"/>
    </source>
</evidence>
<feature type="transmembrane region" description="Helical" evidence="8">
    <location>
        <begin position="292"/>
        <end position="313"/>
    </location>
</feature>
<comment type="similarity">
    <text evidence="2">Belongs to the binding-protein-dependent transport system permease family. FecCD subfamily.</text>
</comment>
<feature type="transmembrane region" description="Helical" evidence="8">
    <location>
        <begin position="20"/>
        <end position="43"/>
    </location>
</feature>
<dbReference type="InterPro" id="IPR037294">
    <property type="entry name" value="ABC_BtuC-like"/>
</dbReference>
<reference evidence="9 10" key="1">
    <citation type="submission" date="2019-10" db="EMBL/GenBank/DDBJ databases">
        <title>Rubrobacter sp nov SCSIO 52915 isolated from a deep-sea sediment in the South China Sea.</title>
        <authorList>
            <person name="Chen R.W."/>
        </authorList>
    </citation>
    <scope>NUCLEOTIDE SEQUENCE [LARGE SCALE GENOMIC DNA]</scope>
    <source>
        <strain evidence="9 10">SCSIO 52915</strain>
    </source>
</reference>
<feature type="transmembrane region" description="Helical" evidence="8">
    <location>
        <begin position="76"/>
        <end position="96"/>
    </location>
</feature>
<dbReference type="RefSeq" id="WP_228281385.1">
    <property type="nucleotide sequence ID" value="NZ_CP045121.1"/>
</dbReference>
<evidence type="ECO:0000256" key="7">
    <source>
        <dbReference type="ARBA" id="ARBA00023136"/>
    </source>
</evidence>
<dbReference type="Proteomes" id="UP000502706">
    <property type="component" value="Chromosome"/>
</dbReference>
<feature type="transmembrane region" description="Helical" evidence="8">
    <location>
        <begin position="108"/>
        <end position="127"/>
    </location>
</feature>